<reference evidence="2 4" key="1">
    <citation type="submission" date="2018-08" db="EMBL/GenBank/DDBJ databases">
        <title>The first complete genome of Treponema rectale (CHPAT), a commensal spirochete of the bovine rectum.</title>
        <authorList>
            <person name="Staton G.J."/>
            <person name="Clegg S.R."/>
            <person name="Carter S.D."/>
            <person name="Radford A.D."/>
            <person name="Darby A."/>
            <person name="Hall N."/>
            <person name="Birtles R.J."/>
            <person name="Evans N.J."/>
        </authorList>
    </citation>
    <scope>NUCLEOTIDE SEQUENCE [LARGE SCALE GENOMIC DNA]</scope>
    <source>
        <strain evidence="2 4">CHPA</strain>
    </source>
</reference>
<dbReference type="AlphaFoldDB" id="A0A840SHL0"/>
<evidence type="ECO:0000313" key="2">
    <source>
        <dbReference type="EMBL" id="QOS41184.1"/>
    </source>
</evidence>
<organism evidence="1 3">
    <name type="scientific">Treponema rectale</name>
    <dbReference type="NCBI Taxonomy" id="744512"/>
    <lineage>
        <taxon>Bacteria</taxon>
        <taxon>Pseudomonadati</taxon>
        <taxon>Spirochaetota</taxon>
        <taxon>Spirochaetia</taxon>
        <taxon>Spirochaetales</taxon>
        <taxon>Treponemataceae</taxon>
        <taxon>Treponema</taxon>
    </lineage>
</organism>
<gene>
    <name evidence="2" type="ORF">DYE49_12285</name>
    <name evidence="1" type="ORF">HNP77_001270</name>
</gene>
<reference evidence="1 3" key="2">
    <citation type="submission" date="2020-08" db="EMBL/GenBank/DDBJ databases">
        <title>Genomic Encyclopedia of Type Strains, Phase IV (KMG-IV): sequencing the most valuable type-strain genomes for metagenomic binning, comparative biology and taxonomic classification.</title>
        <authorList>
            <person name="Goeker M."/>
        </authorList>
    </citation>
    <scope>NUCLEOTIDE SEQUENCE [LARGE SCALE GENOMIC DNA]</scope>
    <source>
        <strain evidence="1 3">DSM 103679</strain>
    </source>
</reference>
<dbReference type="Proteomes" id="UP000578697">
    <property type="component" value="Unassembled WGS sequence"/>
</dbReference>
<proteinExistence type="predicted"/>
<evidence type="ECO:0000313" key="1">
    <source>
        <dbReference type="EMBL" id="MBB5218901.1"/>
    </source>
</evidence>
<evidence type="ECO:0000313" key="4">
    <source>
        <dbReference type="Proteomes" id="UP000593591"/>
    </source>
</evidence>
<name>A0A840SHL0_9SPIR</name>
<keyword evidence="3" id="KW-1185">Reference proteome</keyword>
<sequence length="72" mass="7956">MQKLPGRVRVRYQKGFLSSATAALLHNTSTVAISMSAMTPLVELQQLCEHYNGKDKSAILKKIGELKEKLAL</sequence>
<dbReference type="KEGG" id="trc:DYE49_12285"/>
<evidence type="ECO:0000313" key="3">
    <source>
        <dbReference type="Proteomes" id="UP000578697"/>
    </source>
</evidence>
<protein>
    <submittedName>
        <fullName evidence="1">Uncharacterized protein</fullName>
    </submittedName>
</protein>
<dbReference type="EMBL" id="JACHFR010000002">
    <property type="protein sequence ID" value="MBB5218901.1"/>
    <property type="molecule type" value="Genomic_DNA"/>
</dbReference>
<dbReference type="EMBL" id="CP031517">
    <property type="protein sequence ID" value="QOS41184.1"/>
    <property type="molecule type" value="Genomic_DNA"/>
</dbReference>
<accession>A0A840SHL0</accession>
<dbReference type="Proteomes" id="UP000593591">
    <property type="component" value="Chromosome"/>
</dbReference>
<dbReference type="RefSeq" id="WP_184652341.1">
    <property type="nucleotide sequence ID" value="NZ_JACHFR010000002.1"/>
</dbReference>